<sequence length="115" mass="12862">MLTALKTINQTSPALLRIKFQSVGGRTKHNGVLAYRPSLNFVNEDSRRIKVSVYGSRLGYITVMQQQSLADKEKASAAKLYVARQLMDEPSDINLIKGLQMMEQLLILPSSVMHV</sequence>
<comment type="caution">
    <text evidence="1">The sequence shown here is derived from an EMBL/GenBank/DDBJ whole genome shotgun (WGS) entry which is preliminary data.</text>
</comment>
<gene>
    <name evidence="1" type="ORF">BCR42DRAFT_442782</name>
</gene>
<evidence type="ECO:0000313" key="1">
    <source>
        <dbReference type="EMBL" id="ORZ07466.1"/>
    </source>
</evidence>
<accession>A0A1X2I3A9</accession>
<name>A0A1X2I3A9_9FUNG</name>
<dbReference type="Proteomes" id="UP000193560">
    <property type="component" value="Unassembled WGS sequence"/>
</dbReference>
<dbReference type="AlphaFoldDB" id="A0A1X2I3A9"/>
<organism evidence="1 2">
    <name type="scientific">Absidia repens</name>
    <dbReference type="NCBI Taxonomy" id="90262"/>
    <lineage>
        <taxon>Eukaryota</taxon>
        <taxon>Fungi</taxon>
        <taxon>Fungi incertae sedis</taxon>
        <taxon>Mucoromycota</taxon>
        <taxon>Mucoromycotina</taxon>
        <taxon>Mucoromycetes</taxon>
        <taxon>Mucorales</taxon>
        <taxon>Cunninghamellaceae</taxon>
        <taxon>Absidia</taxon>
    </lineage>
</organism>
<keyword evidence="2" id="KW-1185">Reference proteome</keyword>
<evidence type="ECO:0000313" key="2">
    <source>
        <dbReference type="Proteomes" id="UP000193560"/>
    </source>
</evidence>
<protein>
    <submittedName>
        <fullName evidence="1">Uncharacterized protein</fullName>
    </submittedName>
</protein>
<proteinExistence type="predicted"/>
<dbReference type="EMBL" id="MCGE01000035">
    <property type="protein sequence ID" value="ORZ07466.1"/>
    <property type="molecule type" value="Genomic_DNA"/>
</dbReference>
<reference evidence="1 2" key="1">
    <citation type="submission" date="2016-07" db="EMBL/GenBank/DDBJ databases">
        <title>Pervasive Adenine N6-methylation of Active Genes in Fungi.</title>
        <authorList>
            <consortium name="DOE Joint Genome Institute"/>
            <person name="Mondo S.J."/>
            <person name="Dannebaum R.O."/>
            <person name="Kuo R.C."/>
            <person name="Labutti K."/>
            <person name="Haridas S."/>
            <person name="Kuo A."/>
            <person name="Salamov A."/>
            <person name="Ahrendt S.R."/>
            <person name="Lipzen A."/>
            <person name="Sullivan W."/>
            <person name="Andreopoulos W.B."/>
            <person name="Clum A."/>
            <person name="Lindquist E."/>
            <person name="Daum C."/>
            <person name="Ramamoorthy G.K."/>
            <person name="Gryganskyi A."/>
            <person name="Culley D."/>
            <person name="Magnuson J.K."/>
            <person name="James T.Y."/>
            <person name="O'Malley M.A."/>
            <person name="Stajich J.E."/>
            <person name="Spatafora J.W."/>
            <person name="Visel A."/>
            <person name="Grigoriev I.V."/>
        </authorList>
    </citation>
    <scope>NUCLEOTIDE SEQUENCE [LARGE SCALE GENOMIC DNA]</scope>
    <source>
        <strain evidence="1 2">NRRL 1336</strain>
    </source>
</reference>